<evidence type="ECO:0000259" key="7">
    <source>
        <dbReference type="PROSITE" id="PS51918"/>
    </source>
</evidence>
<sequence length="336" mass="38143">MSGNFENPFGTAGALIRNTWITKRPYLVYFKPTARCDLRCKICNRWKEKSSSAEELGLSEIESFLSVMKRNGATVLILWGGEPTLRKDLPEILNLAKSLGYRISMCTNLNSLEKKAERLLPNLDTLLCSLDGYGKNHDDARGLPGLFDKAVRAIEKSTEYKHLRIKIWAALHRFNTKDIEPLAKLAKELGVWIEYFPVALIENYNEELVLQNEELETAFGGIVELKRAGYPVWNLDSVLRIMGENRHVKCNIGRIAIHFNHRGDVYSCEDPEGNPLHSWGNIRDIDLTELISSKEFRDVGLGLSSCQKCRLPCALELSNNLLTSYAGMFWQSMTRS</sequence>
<dbReference type="InterPro" id="IPR050377">
    <property type="entry name" value="Radical_SAM_PqqE_MftC-like"/>
</dbReference>
<dbReference type="PIRSF" id="PIRSF037420">
    <property type="entry name" value="PQQ_syn_pqqE"/>
    <property type="match status" value="1"/>
</dbReference>
<dbReference type="Pfam" id="PF13186">
    <property type="entry name" value="SPASM"/>
    <property type="match status" value="1"/>
</dbReference>
<dbReference type="GO" id="GO:0046872">
    <property type="term" value="F:metal ion binding"/>
    <property type="evidence" value="ECO:0007669"/>
    <property type="project" value="UniProtKB-KW"/>
</dbReference>
<dbReference type="GO" id="GO:0051539">
    <property type="term" value="F:4 iron, 4 sulfur cluster binding"/>
    <property type="evidence" value="ECO:0007669"/>
    <property type="project" value="UniProtKB-KW"/>
</dbReference>
<keyword evidence="6" id="KW-0411">Iron-sulfur</keyword>
<dbReference type="AlphaFoldDB" id="A0A9D5JYR8"/>
<keyword evidence="2" id="KW-0004">4Fe-4S</keyword>
<comment type="cofactor">
    <cofactor evidence="1">
        <name>[4Fe-4S] cluster</name>
        <dbReference type="ChEBI" id="CHEBI:49883"/>
    </cofactor>
</comment>
<evidence type="ECO:0000256" key="3">
    <source>
        <dbReference type="ARBA" id="ARBA00022691"/>
    </source>
</evidence>
<comment type="caution">
    <text evidence="8">The sequence shown here is derived from an EMBL/GenBank/DDBJ whole genome shotgun (WGS) entry which is preliminary data.</text>
</comment>
<dbReference type="InterPro" id="IPR013785">
    <property type="entry name" value="Aldolase_TIM"/>
</dbReference>
<dbReference type="PANTHER" id="PTHR11228">
    <property type="entry name" value="RADICAL SAM DOMAIN PROTEIN"/>
    <property type="match status" value="1"/>
</dbReference>
<evidence type="ECO:0000256" key="4">
    <source>
        <dbReference type="ARBA" id="ARBA00022723"/>
    </source>
</evidence>
<evidence type="ECO:0000256" key="5">
    <source>
        <dbReference type="ARBA" id="ARBA00023004"/>
    </source>
</evidence>
<keyword evidence="4" id="KW-0479">Metal-binding</keyword>
<dbReference type="SUPFAM" id="SSF102114">
    <property type="entry name" value="Radical SAM enzymes"/>
    <property type="match status" value="1"/>
</dbReference>
<dbReference type="Proteomes" id="UP000649604">
    <property type="component" value="Unassembled WGS sequence"/>
</dbReference>
<evidence type="ECO:0000256" key="6">
    <source>
        <dbReference type="ARBA" id="ARBA00023014"/>
    </source>
</evidence>
<gene>
    <name evidence="8" type="ORF">GF339_18585</name>
</gene>
<protein>
    <submittedName>
        <fullName evidence="8">Radical SAM protein</fullName>
    </submittedName>
</protein>
<dbReference type="GO" id="GO:0003824">
    <property type="term" value="F:catalytic activity"/>
    <property type="evidence" value="ECO:0007669"/>
    <property type="project" value="InterPro"/>
</dbReference>
<dbReference type="InterPro" id="IPR058240">
    <property type="entry name" value="rSAM_sf"/>
</dbReference>
<evidence type="ECO:0000256" key="1">
    <source>
        <dbReference type="ARBA" id="ARBA00001966"/>
    </source>
</evidence>
<dbReference type="EMBL" id="WJJP01000605">
    <property type="protein sequence ID" value="MBD3326598.1"/>
    <property type="molecule type" value="Genomic_DNA"/>
</dbReference>
<evidence type="ECO:0000256" key="2">
    <source>
        <dbReference type="ARBA" id="ARBA00022485"/>
    </source>
</evidence>
<dbReference type="SFLD" id="SFLDS00029">
    <property type="entry name" value="Radical_SAM"/>
    <property type="match status" value="1"/>
</dbReference>
<keyword evidence="5" id="KW-0408">Iron</keyword>
<reference evidence="8" key="1">
    <citation type="submission" date="2019-11" db="EMBL/GenBank/DDBJ databases">
        <title>Microbial mats filling the niche in hypersaline microbial mats.</title>
        <authorList>
            <person name="Wong H.L."/>
            <person name="Macleod F.I."/>
            <person name="White R.A. III"/>
            <person name="Burns B.P."/>
        </authorList>
    </citation>
    <scope>NUCLEOTIDE SEQUENCE</scope>
    <source>
        <strain evidence="8">Rbin_158</strain>
    </source>
</reference>
<proteinExistence type="predicted"/>
<dbReference type="Gene3D" id="3.20.20.70">
    <property type="entry name" value="Aldolase class I"/>
    <property type="match status" value="1"/>
</dbReference>
<dbReference type="Pfam" id="PF04055">
    <property type="entry name" value="Radical_SAM"/>
    <property type="match status" value="1"/>
</dbReference>
<dbReference type="InterPro" id="IPR017200">
    <property type="entry name" value="PqqE-like"/>
</dbReference>
<dbReference type="PROSITE" id="PS51918">
    <property type="entry name" value="RADICAL_SAM"/>
    <property type="match status" value="1"/>
</dbReference>
<dbReference type="SFLD" id="SFLDG01067">
    <property type="entry name" value="SPASM/twitch_domain_containing"/>
    <property type="match status" value="1"/>
</dbReference>
<organism evidence="8 9">
    <name type="scientific">candidate division KSB3 bacterium</name>
    <dbReference type="NCBI Taxonomy" id="2044937"/>
    <lineage>
        <taxon>Bacteria</taxon>
        <taxon>candidate division KSB3</taxon>
    </lineage>
</organism>
<dbReference type="PANTHER" id="PTHR11228:SF34">
    <property type="entry name" value="TUNGSTEN-CONTAINING ALDEHYDE FERREDOXIN OXIDOREDUCTASE COFACTOR MODIFYING PROTEIN"/>
    <property type="match status" value="1"/>
</dbReference>
<dbReference type="InterPro" id="IPR007197">
    <property type="entry name" value="rSAM"/>
</dbReference>
<keyword evidence="3" id="KW-0949">S-adenosyl-L-methionine</keyword>
<evidence type="ECO:0000313" key="8">
    <source>
        <dbReference type="EMBL" id="MBD3326598.1"/>
    </source>
</evidence>
<dbReference type="CDD" id="cd01335">
    <property type="entry name" value="Radical_SAM"/>
    <property type="match status" value="1"/>
</dbReference>
<accession>A0A9D5JYR8</accession>
<dbReference type="InterPro" id="IPR023885">
    <property type="entry name" value="4Fe4S-binding_SPASM_dom"/>
</dbReference>
<name>A0A9D5JYR8_9BACT</name>
<feature type="domain" description="Radical SAM core" evidence="7">
    <location>
        <begin position="20"/>
        <end position="232"/>
    </location>
</feature>
<evidence type="ECO:0000313" key="9">
    <source>
        <dbReference type="Proteomes" id="UP000649604"/>
    </source>
</evidence>